<dbReference type="Proteomes" id="UP001164390">
    <property type="component" value="Chromosome"/>
</dbReference>
<evidence type="ECO:0000256" key="1">
    <source>
        <dbReference type="SAM" id="MobiDB-lite"/>
    </source>
</evidence>
<feature type="region of interest" description="Disordered" evidence="1">
    <location>
        <begin position="94"/>
        <end position="145"/>
    </location>
</feature>
<organism evidence="2 3">
    <name type="scientific">Solicola gregarius</name>
    <dbReference type="NCBI Taxonomy" id="2908642"/>
    <lineage>
        <taxon>Bacteria</taxon>
        <taxon>Bacillati</taxon>
        <taxon>Actinomycetota</taxon>
        <taxon>Actinomycetes</taxon>
        <taxon>Propionibacteriales</taxon>
        <taxon>Nocardioidaceae</taxon>
        <taxon>Solicola</taxon>
    </lineage>
</organism>
<gene>
    <name evidence="2" type="ORF">L0C25_04045</name>
</gene>
<protein>
    <submittedName>
        <fullName evidence="2">Lytic transglycosylase domain-containing protein</fullName>
    </submittedName>
</protein>
<proteinExistence type="predicted"/>
<dbReference type="AlphaFoldDB" id="A0AA46TJH3"/>
<keyword evidence="3" id="KW-1185">Reference proteome</keyword>
<sequence>MSRGRPKGGAHAARHRKPSTFERTVGRAIDATPQVSGKSVALAAVGGVLATGTVVGSQALTGDPAAQVAADDTPTALPNVASANGAWDDLDGGSDAAALSARSDDGEVSRSAGRPSLDSLKQESMAEESAVSKGGRAASAKVEVEAADPQDIARSMLGEYGWGEDQFPCLDDLWIGESQWQFDAENPYSGAYGIPQALPAEKMASAGSDWETNPATQIEWGLGYIADRYGSPCAANDFKQGNNWY</sequence>
<dbReference type="KEGG" id="sgrg:L0C25_04045"/>
<evidence type="ECO:0000313" key="2">
    <source>
        <dbReference type="EMBL" id="UYM06258.1"/>
    </source>
</evidence>
<name>A0AA46TJH3_9ACTN</name>
<dbReference type="EMBL" id="CP094970">
    <property type="protein sequence ID" value="UYM06258.1"/>
    <property type="molecule type" value="Genomic_DNA"/>
</dbReference>
<accession>A0AA46TJH3</accession>
<dbReference type="SUPFAM" id="SSF53955">
    <property type="entry name" value="Lysozyme-like"/>
    <property type="match status" value="1"/>
</dbReference>
<feature type="region of interest" description="Disordered" evidence="1">
    <location>
        <begin position="1"/>
        <end position="36"/>
    </location>
</feature>
<feature type="compositionally biased region" description="Basic residues" evidence="1">
    <location>
        <begin position="1"/>
        <end position="18"/>
    </location>
</feature>
<dbReference type="InterPro" id="IPR023346">
    <property type="entry name" value="Lysozyme-like_dom_sf"/>
</dbReference>
<evidence type="ECO:0000313" key="3">
    <source>
        <dbReference type="Proteomes" id="UP001164390"/>
    </source>
</evidence>
<dbReference type="RefSeq" id="WP_271635137.1">
    <property type="nucleotide sequence ID" value="NZ_CP094970.1"/>
</dbReference>
<reference evidence="2" key="1">
    <citation type="submission" date="2022-01" db="EMBL/GenBank/DDBJ databases">
        <title>Nocardioidaceae gen. sp. A5X3R13.</title>
        <authorList>
            <person name="Lopez Marin M.A."/>
            <person name="Uhlik O."/>
        </authorList>
    </citation>
    <scope>NUCLEOTIDE SEQUENCE</scope>
    <source>
        <strain evidence="2">A5X3R13</strain>
    </source>
</reference>